<accession>A0A9D2E7L8</accession>
<reference evidence="1" key="1">
    <citation type="journal article" date="2021" name="PeerJ">
        <title>Extensive microbial diversity within the chicken gut microbiome revealed by metagenomics and culture.</title>
        <authorList>
            <person name="Gilroy R."/>
            <person name="Ravi A."/>
            <person name="Getino M."/>
            <person name="Pursley I."/>
            <person name="Horton D.L."/>
            <person name="Alikhan N.F."/>
            <person name="Baker D."/>
            <person name="Gharbi K."/>
            <person name="Hall N."/>
            <person name="Watson M."/>
            <person name="Adriaenssens E.M."/>
            <person name="Foster-Nyarko E."/>
            <person name="Jarju S."/>
            <person name="Secka A."/>
            <person name="Antonio M."/>
            <person name="Oren A."/>
            <person name="Chaudhuri R.R."/>
            <person name="La Ragione R."/>
            <person name="Hildebrand F."/>
            <person name="Pallen M.J."/>
        </authorList>
    </citation>
    <scope>NUCLEOTIDE SEQUENCE</scope>
    <source>
        <strain evidence="1">ChiHjej9B8-1298</strain>
    </source>
</reference>
<evidence type="ECO:0000313" key="1">
    <source>
        <dbReference type="EMBL" id="HIZ32313.1"/>
    </source>
</evidence>
<protein>
    <submittedName>
        <fullName evidence="1">Uncharacterized protein</fullName>
    </submittedName>
</protein>
<gene>
    <name evidence="1" type="ORF">H9814_02030</name>
</gene>
<dbReference type="Proteomes" id="UP000824028">
    <property type="component" value="Unassembled WGS sequence"/>
</dbReference>
<reference evidence="1" key="2">
    <citation type="submission" date="2021-04" db="EMBL/GenBank/DDBJ databases">
        <authorList>
            <person name="Gilroy R."/>
        </authorList>
    </citation>
    <scope>NUCLEOTIDE SEQUENCE</scope>
    <source>
        <strain evidence="1">ChiHjej9B8-1298</strain>
    </source>
</reference>
<dbReference type="AlphaFoldDB" id="A0A9D2E7L8"/>
<organism evidence="1 2">
    <name type="scientific">Candidatus Bacteroides merdigallinarum</name>
    <dbReference type="NCBI Taxonomy" id="2838473"/>
    <lineage>
        <taxon>Bacteria</taxon>
        <taxon>Pseudomonadati</taxon>
        <taxon>Bacteroidota</taxon>
        <taxon>Bacteroidia</taxon>
        <taxon>Bacteroidales</taxon>
        <taxon>Bacteroidaceae</taxon>
        <taxon>Bacteroides</taxon>
    </lineage>
</organism>
<dbReference type="EMBL" id="DXBX01000016">
    <property type="protein sequence ID" value="HIZ32313.1"/>
    <property type="molecule type" value="Genomic_DNA"/>
</dbReference>
<proteinExistence type="predicted"/>
<name>A0A9D2E7L8_9BACE</name>
<evidence type="ECO:0000313" key="2">
    <source>
        <dbReference type="Proteomes" id="UP000824028"/>
    </source>
</evidence>
<sequence length="157" mass="18123">MKNVFFPDEDVTPNDLYFVCYMIERVARQLKQPNRYVVNRMGCKSLAEKLSMANVQHCENPLAVVADWIDEYALEEGSYDVSRVDPELVSEIPTALQMGKVYARLILSTLTPEEDYPEAIIRVYNNPICEVIDDYNGSAYYEPSYYIAKAYYQGNFN</sequence>
<comment type="caution">
    <text evidence="1">The sequence shown here is derived from an EMBL/GenBank/DDBJ whole genome shotgun (WGS) entry which is preliminary data.</text>
</comment>